<name>Q2S8E2_HAHCH</name>
<sequence length="120" mass="13484">MVTPMRLAPYRRHLIITEFVALAFLIGSMYLFAQMAKQGEVVSPRLWLIPIISSFLVISGFCGNLYIRWVESVSQTDGQSSGGKPVQRVFIYLLIVSLYIIWFMAVAQAWSSHQALSASP</sequence>
<dbReference type="AlphaFoldDB" id="Q2S8E2"/>
<dbReference type="EMBL" id="CP000155">
    <property type="protein sequence ID" value="ABC33082.1"/>
    <property type="molecule type" value="Genomic_DNA"/>
</dbReference>
<organism evidence="1 2">
    <name type="scientific">Hahella chejuensis (strain KCTC 2396)</name>
    <dbReference type="NCBI Taxonomy" id="349521"/>
    <lineage>
        <taxon>Bacteria</taxon>
        <taxon>Pseudomonadati</taxon>
        <taxon>Pseudomonadota</taxon>
        <taxon>Gammaproteobacteria</taxon>
        <taxon>Oceanospirillales</taxon>
        <taxon>Hahellaceae</taxon>
        <taxon>Hahella</taxon>
    </lineage>
</organism>
<evidence type="ECO:0000313" key="2">
    <source>
        <dbReference type="Proteomes" id="UP000000238"/>
    </source>
</evidence>
<dbReference type="OrthoDB" id="6196596at2"/>
<keyword evidence="2" id="KW-1185">Reference proteome</keyword>
<proteinExistence type="predicted"/>
<dbReference type="eggNOG" id="ENOG502ZMK3">
    <property type="taxonomic scope" value="Bacteria"/>
</dbReference>
<dbReference type="Proteomes" id="UP000000238">
    <property type="component" value="Chromosome"/>
</dbReference>
<dbReference type="HOGENOM" id="CLU_2046375_0_0_6"/>
<gene>
    <name evidence="1" type="ordered locus">HCH_06437</name>
</gene>
<protein>
    <submittedName>
        <fullName evidence="1">Uncharacterized protein</fullName>
    </submittedName>
</protein>
<accession>Q2S8E2</accession>
<dbReference type="KEGG" id="hch:HCH_06437"/>
<reference evidence="1 2" key="1">
    <citation type="journal article" date="2005" name="Nucleic Acids Res.">
        <title>Genomic blueprint of Hahella chejuensis, a marine microbe producing an algicidal agent.</title>
        <authorList>
            <person name="Jeong H."/>
            <person name="Yim J.H."/>
            <person name="Lee C."/>
            <person name="Choi S.-H."/>
            <person name="Park Y.K."/>
            <person name="Yoon S.H."/>
            <person name="Hur C.-G."/>
            <person name="Kang H.-Y."/>
            <person name="Kim D."/>
            <person name="Lee H.H."/>
            <person name="Park K.H."/>
            <person name="Park S.-H."/>
            <person name="Park H.-S."/>
            <person name="Lee H.K."/>
            <person name="Oh T.K."/>
            <person name="Kim J.F."/>
        </authorList>
    </citation>
    <scope>NUCLEOTIDE SEQUENCE [LARGE SCALE GENOMIC DNA]</scope>
    <source>
        <strain evidence="1 2">KCTC 2396</strain>
    </source>
</reference>
<evidence type="ECO:0000313" key="1">
    <source>
        <dbReference type="EMBL" id="ABC33082.1"/>
    </source>
</evidence>